<dbReference type="PROSITE" id="PS51257">
    <property type="entry name" value="PROKAR_LIPOPROTEIN"/>
    <property type="match status" value="1"/>
</dbReference>
<protein>
    <submittedName>
        <fullName evidence="1">Uncharacterized protein</fullName>
    </submittedName>
</protein>
<gene>
    <name evidence="1" type="ORF">METZ01_LOCUS253171</name>
</gene>
<proteinExistence type="predicted"/>
<evidence type="ECO:0000313" key="1">
    <source>
        <dbReference type="EMBL" id="SVC00317.1"/>
    </source>
</evidence>
<reference evidence="1" key="1">
    <citation type="submission" date="2018-05" db="EMBL/GenBank/DDBJ databases">
        <authorList>
            <person name="Lanie J.A."/>
            <person name="Ng W.-L."/>
            <person name="Kazmierczak K.M."/>
            <person name="Andrzejewski T.M."/>
            <person name="Davidsen T.M."/>
            <person name="Wayne K.J."/>
            <person name="Tettelin H."/>
            <person name="Glass J.I."/>
            <person name="Rusch D."/>
            <person name="Podicherti R."/>
            <person name="Tsui H.-C.T."/>
            <person name="Winkler M.E."/>
        </authorList>
    </citation>
    <scope>NUCLEOTIDE SEQUENCE</scope>
</reference>
<name>A0A382IM74_9ZZZZ</name>
<feature type="non-terminal residue" evidence="1">
    <location>
        <position position="93"/>
    </location>
</feature>
<sequence length="93" mass="10189">MNKIVFLKLILSIPVGLLVFLSACSREDSKVPPTMIPDITENIVPIGTDDATKINATATSVDIGSTESSQKETDDWYQAAKDDSDEQFQLGLW</sequence>
<dbReference type="AlphaFoldDB" id="A0A382IM74"/>
<accession>A0A382IM74</accession>
<dbReference type="EMBL" id="UINC01068046">
    <property type="protein sequence ID" value="SVC00317.1"/>
    <property type="molecule type" value="Genomic_DNA"/>
</dbReference>
<organism evidence="1">
    <name type="scientific">marine metagenome</name>
    <dbReference type="NCBI Taxonomy" id="408172"/>
    <lineage>
        <taxon>unclassified sequences</taxon>
        <taxon>metagenomes</taxon>
        <taxon>ecological metagenomes</taxon>
    </lineage>
</organism>